<proteinExistence type="predicted"/>
<keyword evidence="1" id="KW-0812">Transmembrane</keyword>
<accession>A0ABQ7L4X6</accession>
<keyword evidence="1" id="KW-1133">Transmembrane helix</keyword>
<comment type="caution">
    <text evidence="2">The sequence shown here is derived from an EMBL/GenBank/DDBJ whole genome shotgun (WGS) entry which is preliminary data.</text>
</comment>
<organism evidence="2 3">
    <name type="scientific">Brassica rapa subsp. trilocularis</name>
    <dbReference type="NCBI Taxonomy" id="1813537"/>
    <lineage>
        <taxon>Eukaryota</taxon>
        <taxon>Viridiplantae</taxon>
        <taxon>Streptophyta</taxon>
        <taxon>Embryophyta</taxon>
        <taxon>Tracheophyta</taxon>
        <taxon>Spermatophyta</taxon>
        <taxon>Magnoliopsida</taxon>
        <taxon>eudicotyledons</taxon>
        <taxon>Gunneridae</taxon>
        <taxon>Pentapetalae</taxon>
        <taxon>rosids</taxon>
        <taxon>malvids</taxon>
        <taxon>Brassicales</taxon>
        <taxon>Brassicaceae</taxon>
        <taxon>Brassiceae</taxon>
        <taxon>Brassica</taxon>
    </lineage>
</organism>
<evidence type="ECO:0000313" key="2">
    <source>
        <dbReference type="EMBL" id="KAG5380443.1"/>
    </source>
</evidence>
<dbReference type="Proteomes" id="UP000823674">
    <property type="component" value="Chromosome A07"/>
</dbReference>
<protein>
    <submittedName>
        <fullName evidence="2">Uncharacterized protein</fullName>
    </submittedName>
</protein>
<feature type="transmembrane region" description="Helical" evidence="1">
    <location>
        <begin position="61"/>
        <end position="78"/>
    </location>
</feature>
<keyword evidence="1" id="KW-0472">Membrane</keyword>
<keyword evidence="3" id="KW-1185">Reference proteome</keyword>
<name>A0ABQ7L4X6_BRACM</name>
<evidence type="ECO:0000313" key="3">
    <source>
        <dbReference type="Proteomes" id="UP000823674"/>
    </source>
</evidence>
<sequence>MKNRWVDWKYVAEVTNGRGGGLIDGRETCGGGDYSSDNGYRSGDDYRIGEQLVVVVFEETVIMDIGTMVVAMVMIWWWRGLGGVHYEDSTPEYVLFSLKCNLDMEMRLTGLENTMDEVKTDTLTLKADFKEEMFATKSTFNMILQPFHVAASWTNGMSNNGGAWVARDSAGVVNFHSRRSFFRDRNRVASLIAITRDHRYQSYVATGGHSWLKGLLDQEALNSSH</sequence>
<evidence type="ECO:0000256" key="1">
    <source>
        <dbReference type="SAM" id="Phobius"/>
    </source>
</evidence>
<gene>
    <name evidence="2" type="primary">A07p040590.1_BraROA</name>
    <name evidence="2" type="ORF">IGI04_028285</name>
</gene>
<reference evidence="2 3" key="1">
    <citation type="submission" date="2021-03" db="EMBL/GenBank/DDBJ databases">
        <authorList>
            <person name="King G.J."/>
            <person name="Bancroft I."/>
            <person name="Baten A."/>
            <person name="Bloomfield J."/>
            <person name="Borpatragohain P."/>
            <person name="He Z."/>
            <person name="Irish N."/>
            <person name="Irwin J."/>
            <person name="Liu K."/>
            <person name="Mauleon R.P."/>
            <person name="Moore J."/>
            <person name="Morris R."/>
            <person name="Ostergaard L."/>
            <person name="Wang B."/>
            <person name="Wells R."/>
        </authorList>
    </citation>
    <scope>NUCLEOTIDE SEQUENCE [LARGE SCALE GENOMIC DNA]</scope>
    <source>
        <strain evidence="2">R-o-18</strain>
        <tissue evidence="2">Leaf</tissue>
    </source>
</reference>
<dbReference type="EMBL" id="JADBGQ010000009">
    <property type="protein sequence ID" value="KAG5380443.1"/>
    <property type="molecule type" value="Genomic_DNA"/>
</dbReference>